<dbReference type="RefSeq" id="WP_136774947.1">
    <property type="nucleotide sequence ID" value="NZ_CP156074.1"/>
</dbReference>
<dbReference type="Proteomes" id="UP000310016">
    <property type="component" value="Unassembled WGS sequence"/>
</dbReference>
<protein>
    <recommendedName>
        <fullName evidence="3">Chitin-binding type-3 domain-containing protein</fullName>
    </recommendedName>
</protein>
<dbReference type="GO" id="GO:0005576">
    <property type="term" value="C:extracellular region"/>
    <property type="evidence" value="ECO:0007669"/>
    <property type="project" value="InterPro"/>
</dbReference>
<sequence>MYAPSLVRGLAIVAGLLCAAPAMACLPPMIIPLAPAPAGPEGQLPLVLPIIAQQPVGIVPPYPCPTPGRYGDSAPLPSISDADYQNLFGGGTPLPPAWDAARVYNAGDQASVDGVAWRAKWWTQGERPGSAAAWEPAQTGGTAAWSNAIAYNAGAQVVYNGLVYRARWWSQGETPGAQWGAWELLVGVTPPSGLPQSFLANVYRLLDGNTTLRYDFFISTALGPVTPAPARWEIHVNGEVAASGTQFSQLVTDCPAPQPGSPACEARYAWAASTTLPATRIDQSSRVSVWLCNASNVCRPTAQLWTRFGTYF</sequence>
<organism evidence="4 5">
    <name type="scientific">Chitiniphilus eburneus</name>
    <dbReference type="NCBI Taxonomy" id="2571148"/>
    <lineage>
        <taxon>Bacteria</taxon>
        <taxon>Pseudomonadati</taxon>
        <taxon>Pseudomonadota</taxon>
        <taxon>Betaproteobacteria</taxon>
        <taxon>Neisseriales</taxon>
        <taxon>Chitinibacteraceae</taxon>
        <taxon>Chitiniphilus</taxon>
    </lineage>
</organism>
<keyword evidence="2" id="KW-0732">Signal</keyword>
<dbReference type="SMART" id="SM00495">
    <property type="entry name" value="ChtBD3"/>
    <property type="match status" value="2"/>
</dbReference>
<feature type="domain" description="Chitin-binding type-3" evidence="3">
    <location>
        <begin position="95"/>
        <end position="137"/>
    </location>
</feature>
<dbReference type="Pfam" id="PF02839">
    <property type="entry name" value="CBM_5_12"/>
    <property type="match status" value="2"/>
</dbReference>
<dbReference type="GO" id="GO:0004553">
    <property type="term" value="F:hydrolase activity, hydrolyzing O-glycosyl compounds"/>
    <property type="evidence" value="ECO:0007669"/>
    <property type="project" value="InterPro"/>
</dbReference>
<feature type="signal peptide" evidence="2">
    <location>
        <begin position="1"/>
        <end position="24"/>
    </location>
</feature>
<dbReference type="InterPro" id="IPR003610">
    <property type="entry name" value="CBM5/12"/>
</dbReference>
<dbReference type="InterPro" id="IPR036573">
    <property type="entry name" value="CBM_sf_5/12"/>
</dbReference>
<evidence type="ECO:0000313" key="5">
    <source>
        <dbReference type="Proteomes" id="UP000310016"/>
    </source>
</evidence>
<name>A0A4U0PBC4_9NEIS</name>
<evidence type="ECO:0000313" key="4">
    <source>
        <dbReference type="EMBL" id="TJZ65005.1"/>
    </source>
</evidence>
<dbReference type="CDD" id="cd12215">
    <property type="entry name" value="ChiC_BD"/>
    <property type="match status" value="2"/>
</dbReference>
<dbReference type="GO" id="GO:0030246">
    <property type="term" value="F:carbohydrate binding"/>
    <property type="evidence" value="ECO:0007669"/>
    <property type="project" value="InterPro"/>
</dbReference>
<dbReference type="OrthoDB" id="99456at2"/>
<dbReference type="EMBL" id="SUMF01000041">
    <property type="protein sequence ID" value="TJZ65005.1"/>
    <property type="molecule type" value="Genomic_DNA"/>
</dbReference>
<keyword evidence="5" id="KW-1185">Reference proteome</keyword>
<dbReference type="SUPFAM" id="SSF51055">
    <property type="entry name" value="Carbohydrate binding domain"/>
    <property type="match status" value="2"/>
</dbReference>
<reference evidence="4 5" key="1">
    <citation type="submission" date="2019-04" db="EMBL/GenBank/DDBJ databases">
        <title>Chitiniphilus eburnea sp. nov., a novel chitinolytic bacterium isolated from aquaculture sludge.</title>
        <authorList>
            <person name="Sheng M."/>
        </authorList>
    </citation>
    <scope>NUCLEOTIDE SEQUENCE [LARGE SCALE GENOMIC DNA]</scope>
    <source>
        <strain evidence="4 5">HX-2-15</strain>
    </source>
</reference>
<accession>A0A4U0PBC4</accession>
<evidence type="ECO:0000256" key="2">
    <source>
        <dbReference type="SAM" id="SignalP"/>
    </source>
</evidence>
<feature type="chain" id="PRO_5021011176" description="Chitin-binding type-3 domain-containing protein" evidence="2">
    <location>
        <begin position="25"/>
        <end position="312"/>
    </location>
</feature>
<gene>
    <name evidence="4" type="ORF">FAZ21_18665</name>
</gene>
<keyword evidence="1" id="KW-0378">Hydrolase</keyword>
<dbReference type="AlphaFoldDB" id="A0A4U0PBC4"/>
<evidence type="ECO:0000259" key="3">
    <source>
        <dbReference type="SMART" id="SM00495"/>
    </source>
</evidence>
<feature type="domain" description="Chitin-binding type-3" evidence="3">
    <location>
        <begin position="142"/>
        <end position="185"/>
    </location>
</feature>
<dbReference type="Gene3D" id="2.10.10.20">
    <property type="entry name" value="Carbohydrate-binding module superfamily 5/12"/>
    <property type="match status" value="2"/>
</dbReference>
<evidence type="ECO:0000256" key="1">
    <source>
        <dbReference type="ARBA" id="ARBA00022801"/>
    </source>
</evidence>
<dbReference type="GO" id="GO:0005975">
    <property type="term" value="P:carbohydrate metabolic process"/>
    <property type="evidence" value="ECO:0007669"/>
    <property type="project" value="InterPro"/>
</dbReference>
<comment type="caution">
    <text evidence="4">The sequence shown here is derived from an EMBL/GenBank/DDBJ whole genome shotgun (WGS) entry which is preliminary data.</text>
</comment>
<proteinExistence type="predicted"/>